<dbReference type="OrthoDB" id="9807115at2"/>
<evidence type="ECO:0000256" key="8">
    <source>
        <dbReference type="ARBA" id="ARBA00037998"/>
    </source>
</evidence>
<feature type="transmembrane region" description="Helical" evidence="9">
    <location>
        <begin position="66"/>
        <end position="87"/>
    </location>
</feature>
<feature type="transmembrane region" description="Helical" evidence="9">
    <location>
        <begin position="37"/>
        <end position="54"/>
    </location>
</feature>
<keyword evidence="2" id="KW-0813">Transport</keyword>
<protein>
    <submittedName>
        <fullName evidence="10">Amino acid/amide ABC transporter membrane protein 1, HAAT family</fullName>
    </submittedName>
</protein>
<dbReference type="CDD" id="cd06582">
    <property type="entry name" value="TM_PBP1_LivH_like"/>
    <property type="match status" value="1"/>
</dbReference>
<dbReference type="Pfam" id="PF02653">
    <property type="entry name" value="BPD_transp_2"/>
    <property type="match status" value="1"/>
</dbReference>
<evidence type="ECO:0000256" key="9">
    <source>
        <dbReference type="SAM" id="Phobius"/>
    </source>
</evidence>
<dbReference type="InterPro" id="IPR001851">
    <property type="entry name" value="ABC_transp_permease"/>
</dbReference>
<feature type="transmembrane region" description="Helical" evidence="9">
    <location>
        <begin position="148"/>
        <end position="172"/>
    </location>
</feature>
<comment type="subcellular location">
    <subcellularLocation>
        <location evidence="1">Cell membrane</location>
        <topology evidence="1">Multi-pass membrane protein</topology>
    </subcellularLocation>
</comment>
<dbReference type="GO" id="GO:0022857">
    <property type="term" value="F:transmembrane transporter activity"/>
    <property type="evidence" value="ECO:0007669"/>
    <property type="project" value="InterPro"/>
</dbReference>
<keyword evidence="4 9" id="KW-0812">Transmembrane</keyword>
<organism evidence="10 11">
    <name type="scientific">Anaerobranca gottschalkii DSM 13577</name>
    <dbReference type="NCBI Taxonomy" id="1120990"/>
    <lineage>
        <taxon>Bacteria</taxon>
        <taxon>Bacillati</taxon>
        <taxon>Bacillota</taxon>
        <taxon>Clostridia</taxon>
        <taxon>Eubacteriales</taxon>
        <taxon>Proteinivoracaceae</taxon>
        <taxon>Anaerobranca</taxon>
    </lineage>
</organism>
<dbReference type="Proteomes" id="UP000243819">
    <property type="component" value="Unassembled WGS sequence"/>
</dbReference>
<comment type="similarity">
    <text evidence="8">Belongs to the binding-protein-dependent transport system permease family. LivHM subfamily.</text>
</comment>
<dbReference type="PANTHER" id="PTHR11795">
    <property type="entry name" value="BRANCHED-CHAIN AMINO ACID TRANSPORT SYSTEM PERMEASE PROTEIN LIVH"/>
    <property type="match status" value="1"/>
</dbReference>
<evidence type="ECO:0000256" key="6">
    <source>
        <dbReference type="ARBA" id="ARBA00022989"/>
    </source>
</evidence>
<evidence type="ECO:0000256" key="3">
    <source>
        <dbReference type="ARBA" id="ARBA00022475"/>
    </source>
</evidence>
<evidence type="ECO:0000256" key="1">
    <source>
        <dbReference type="ARBA" id="ARBA00004651"/>
    </source>
</evidence>
<keyword evidence="11" id="KW-1185">Reference proteome</keyword>
<reference evidence="11" key="1">
    <citation type="submission" date="2016-10" db="EMBL/GenBank/DDBJ databases">
        <authorList>
            <person name="Varghese N."/>
            <person name="Submissions S."/>
        </authorList>
    </citation>
    <scope>NUCLEOTIDE SEQUENCE [LARGE SCALE GENOMIC DNA]</scope>
    <source>
        <strain evidence="11">DSM 13577</strain>
    </source>
</reference>
<keyword evidence="5" id="KW-0029">Amino-acid transport</keyword>
<sequence length="304" mass="32971">MTSFIQIIISGLETGSLYALAALGVVLIYRVSGVTNFAQGEMAMFSSFVAFTVWRRGLEQTAHPFIYNNAYVIAFIAAIVFAIFFGFVVERFFIRPASRGSMVGKMIVTLGLIMIVNGVAGAIFGTDSHFMRRAITPDMIEHFYIGDVLIRPNAIFIILITLVIMSVLFYIIKNTMFGIAIRATAQNEGAARLMGIPTSKVSSAAWILATVLGAVAGVLIAPATNVSTNMMADVHLKSFIAAVLGGFNSFIGPVVGGLMIGVLNNLVGMYISLKWRTVIVYGFLILILIFKPEGIFGKVMRKKV</sequence>
<evidence type="ECO:0000256" key="5">
    <source>
        <dbReference type="ARBA" id="ARBA00022970"/>
    </source>
</evidence>
<feature type="transmembrane region" description="Helical" evidence="9">
    <location>
        <begin position="239"/>
        <end position="263"/>
    </location>
</feature>
<dbReference type="STRING" id="1120990.SAMN03080614_11001"/>
<dbReference type="EMBL" id="FOIF01000100">
    <property type="protein sequence ID" value="SET23867.1"/>
    <property type="molecule type" value="Genomic_DNA"/>
</dbReference>
<dbReference type="RefSeq" id="WP_091351616.1">
    <property type="nucleotide sequence ID" value="NZ_FOIF01000100.1"/>
</dbReference>
<evidence type="ECO:0000313" key="11">
    <source>
        <dbReference type="Proteomes" id="UP000243819"/>
    </source>
</evidence>
<keyword evidence="3" id="KW-1003">Cell membrane</keyword>
<feature type="transmembrane region" description="Helical" evidence="9">
    <location>
        <begin position="107"/>
        <end position="127"/>
    </location>
</feature>
<gene>
    <name evidence="10" type="ORF">SAMN03080614_11001</name>
</gene>
<dbReference type="PANTHER" id="PTHR11795:SF451">
    <property type="entry name" value="ABC TRANSPORTER PERMEASE PROTEIN"/>
    <property type="match status" value="1"/>
</dbReference>
<keyword evidence="7 9" id="KW-0472">Membrane</keyword>
<evidence type="ECO:0000256" key="2">
    <source>
        <dbReference type="ARBA" id="ARBA00022448"/>
    </source>
</evidence>
<evidence type="ECO:0000313" key="10">
    <source>
        <dbReference type="EMBL" id="SET23867.1"/>
    </source>
</evidence>
<feature type="transmembrane region" description="Helical" evidence="9">
    <location>
        <begin position="275"/>
        <end position="296"/>
    </location>
</feature>
<feature type="transmembrane region" description="Helical" evidence="9">
    <location>
        <begin position="7"/>
        <end position="31"/>
    </location>
</feature>
<evidence type="ECO:0000256" key="7">
    <source>
        <dbReference type="ARBA" id="ARBA00023136"/>
    </source>
</evidence>
<dbReference type="GO" id="GO:0006865">
    <property type="term" value="P:amino acid transport"/>
    <property type="evidence" value="ECO:0007669"/>
    <property type="project" value="UniProtKB-KW"/>
</dbReference>
<feature type="transmembrane region" description="Helical" evidence="9">
    <location>
        <begin position="204"/>
        <end position="227"/>
    </location>
</feature>
<accession>A0A1I0CVM2</accession>
<name>A0A1I0CVM2_9FIRM</name>
<keyword evidence="6 9" id="KW-1133">Transmembrane helix</keyword>
<dbReference type="GO" id="GO:0005886">
    <property type="term" value="C:plasma membrane"/>
    <property type="evidence" value="ECO:0007669"/>
    <property type="project" value="UniProtKB-SubCell"/>
</dbReference>
<dbReference type="AlphaFoldDB" id="A0A1I0CVM2"/>
<dbReference type="InterPro" id="IPR052157">
    <property type="entry name" value="BCAA_transport_permease"/>
</dbReference>
<proteinExistence type="inferred from homology"/>
<evidence type="ECO:0000256" key="4">
    <source>
        <dbReference type="ARBA" id="ARBA00022692"/>
    </source>
</evidence>